<gene>
    <name evidence="11" type="primary">apt</name>
    <name evidence="13" type="ORF">EBM89_04205</name>
</gene>
<comment type="caution">
    <text evidence="13">The sequence shown here is derived from an EMBL/GenBank/DDBJ whole genome shotgun (WGS) entry which is preliminary data.</text>
</comment>
<dbReference type="NCBIfam" id="TIGR01090">
    <property type="entry name" value="apt"/>
    <property type="match status" value="1"/>
</dbReference>
<reference evidence="13 14" key="1">
    <citation type="submission" date="2018-10" db="EMBL/GenBank/DDBJ databases">
        <title>Isolation, diversity and antifungal activity of actinobacteria from wheat.</title>
        <authorList>
            <person name="Han C."/>
        </authorList>
    </citation>
    <scope>NUCLEOTIDE SEQUENCE [LARGE SCALE GENOMIC DNA]</scope>
    <source>
        <strain evidence="13 14">NEAU-YY56</strain>
    </source>
</reference>
<evidence type="ECO:0000256" key="5">
    <source>
        <dbReference type="ARBA" id="ARBA00008391"/>
    </source>
</evidence>
<dbReference type="RefSeq" id="WP_122148202.1">
    <property type="nucleotide sequence ID" value="NZ_RFFI01000014.1"/>
</dbReference>
<keyword evidence="9 11" id="KW-0808">Transferase</keyword>
<dbReference type="GO" id="GO:0016208">
    <property type="term" value="F:AMP binding"/>
    <property type="evidence" value="ECO:0007669"/>
    <property type="project" value="TreeGrafter"/>
</dbReference>
<keyword evidence="10 11" id="KW-0660">Purine salvage</keyword>
<evidence type="ECO:0000256" key="1">
    <source>
        <dbReference type="ARBA" id="ARBA00000868"/>
    </source>
</evidence>
<dbReference type="EC" id="2.4.2.7" evidence="6 11"/>
<dbReference type="GO" id="GO:0006168">
    <property type="term" value="P:adenine salvage"/>
    <property type="evidence" value="ECO:0007669"/>
    <property type="project" value="InterPro"/>
</dbReference>
<evidence type="ECO:0000313" key="13">
    <source>
        <dbReference type="EMBL" id="RMI13518.1"/>
    </source>
</evidence>
<dbReference type="InterPro" id="IPR029057">
    <property type="entry name" value="PRTase-like"/>
</dbReference>
<dbReference type="InterPro" id="IPR000836">
    <property type="entry name" value="PRTase_dom"/>
</dbReference>
<evidence type="ECO:0000256" key="7">
    <source>
        <dbReference type="ARBA" id="ARBA00022490"/>
    </source>
</evidence>
<name>A0A3M2JTM8_9CELL</name>
<evidence type="ECO:0000256" key="11">
    <source>
        <dbReference type="HAMAP-Rule" id="MF_00004"/>
    </source>
</evidence>
<dbReference type="GO" id="GO:0006166">
    <property type="term" value="P:purine ribonucleoside salvage"/>
    <property type="evidence" value="ECO:0007669"/>
    <property type="project" value="UniProtKB-UniRule"/>
</dbReference>
<evidence type="ECO:0000256" key="6">
    <source>
        <dbReference type="ARBA" id="ARBA00011893"/>
    </source>
</evidence>
<organism evidence="13 14">
    <name type="scientific">Cellulomonas triticagri</name>
    <dbReference type="NCBI Taxonomy" id="2483352"/>
    <lineage>
        <taxon>Bacteria</taxon>
        <taxon>Bacillati</taxon>
        <taxon>Actinomycetota</taxon>
        <taxon>Actinomycetes</taxon>
        <taxon>Micrococcales</taxon>
        <taxon>Cellulomonadaceae</taxon>
        <taxon>Cellulomonas</taxon>
    </lineage>
</organism>
<proteinExistence type="inferred from homology"/>
<evidence type="ECO:0000256" key="3">
    <source>
        <dbReference type="ARBA" id="ARBA00004496"/>
    </source>
</evidence>
<dbReference type="GO" id="GO:0002055">
    <property type="term" value="F:adenine binding"/>
    <property type="evidence" value="ECO:0007669"/>
    <property type="project" value="TreeGrafter"/>
</dbReference>
<dbReference type="PANTHER" id="PTHR32315">
    <property type="entry name" value="ADENINE PHOSPHORIBOSYLTRANSFERASE"/>
    <property type="match status" value="1"/>
</dbReference>
<dbReference type="Pfam" id="PF00156">
    <property type="entry name" value="Pribosyltran"/>
    <property type="match status" value="1"/>
</dbReference>
<comment type="subcellular location">
    <subcellularLocation>
        <location evidence="3 11">Cytoplasm</location>
    </subcellularLocation>
</comment>
<comment type="catalytic activity">
    <reaction evidence="1 11">
        <text>AMP + diphosphate = 5-phospho-alpha-D-ribose 1-diphosphate + adenine</text>
        <dbReference type="Rhea" id="RHEA:16609"/>
        <dbReference type="ChEBI" id="CHEBI:16708"/>
        <dbReference type="ChEBI" id="CHEBI:33019"/>
        <dbReference type="ChEBI" id="CHEBI:58017"/>
        <dbReference type="ChEBI" id="CHEBI:456215"/>
        <dbReference type="EC" id="2.4.2.7"/>
    </reaction>
</comment>
<evidence type="ECO:0000256" key="8">
    <source>
        <dbReference type="ARBA" id="ARBA00022676"/>
    </source>
</evidence>
<keyword evidence="8 11" id="KW-0328">Glycosyltransferase</keyword>
<comment type="pathway">
    <text evidence="4 11">Purine metabolism; AMP biosynthesis via salvage pathway; AMP from adenine: step 1/1.</text>
</comment>
<evidence type="ECO:0000256" key="10">
    <source>
        <dbReference type="ARBA" id="ARBA00022726"/>
    </source>
</evidence>
<dbReference type="Gene3D" id="3.40.50.2020">
    <property type="match status" value="1"/>
</dbReference>
<dbReference type="PANTHER" id="PTHR32315:SF3">
    <property type="entry name" value="ADENINE PHOSPHORIBOSYLTRANSFERASE"/>
    <property type="match status" value="1"/>
</dbReference>
<dbReference type="CDD" id="cd06223">
    <property type="entry name" value="PRTases_typeI"/>
    <property type="match status" value="1"/>
</dbReference>
<dbReference type="GO" id="GO:0003999">
    <property type="term" value="F:adenine phosphoribosyltransferase activity"/>
    <property type="evidence" value="ECO:0007669"/>
    <property type="project" value="UniProtKB-UniRule"/>
</dbReference>
<comment type="function">
    <text evidence="2 11">Catalyzes a salvage reaction resulting in the formation of AMP, that is energically less costly than de novo synthesis.</text>
</comment>
<comment type="subunit">
    <text evidence="11">Homodimer.</text>
</comment>
<dbReference type="NCBIfam" id="NF002636">
    <property type="entry name" value="PRK02304.1-5"/>
    <property type="match status" value="1"/>
</dbReference>
<evidence type="ECO:0000256" key="2">
    <source>
        <dbReference type="ARBA" id="ARBA00003968"/>
    </source>
</evidence>
<dbReference type="GO" id="GO:0005737">
    <property type="term" value="C:cytoplasm"/>
    <property type="evidence" value="ECO:0007669"/>
    <property type="project" value="UniProtKB-SubCell"/>
</dbReference>
<evidence type="ECO:0000259" key="12">
    <source>
        <dbReference type="Pfam" id="PF00156"/>
    </source>
</evidence>
<dbReference type="InterPro" id="IPR050054">
    <property type="entry name" value="UPRTase/APRTase"/>
</dbReference>
<accession>A0A3M2JTM8</accession>
<protein>
    <recommendedName>
        <fullName evidence="6 11">Adenine phosphoribosyltransferase</fullName>
        <shortName evidence="11">APRT</shortName>
        <ecNumber evidence="6 11">2.4.2.7</ecNumber>
    </recommendedName>
</protein>
<dbReference type="UniPathway" id="UPA00588">
    <property type="reaction ID" value="UER00646"/>
</dbReference>
<dbReference type="AlphaFoldDB" id="A0A3M2JTM8"/>
<keyword evidence="14" id="KW-1185">Reference proteome</keyword>
<dbReference type="OrthoDB" id="9803963at2"/>
<dbReference type="InterPro" id="IPR005764">
    <property type="entry name" value="Ade_phspho_trans"/>
</dbReference>
<dbReference type="GO" id="GO:0044209">
    <property type="term" value="P:AMP salvage"/>
    <property type="evidence" value="ECO:0007669"/>
    <property type="project" value="UniProtKB-UniRule"/>
</dbReference>
<dbReference type="Proteomes" id="UP000269289">
    <property type="component" value="Unassembled WGS sequence"/>
</dbReference>
<evidence type="ECO:0000313" key="14">
    <source>
        <dbReference type="Proteomes" id="UP000269289"/>
    </source>
</evidence>
<keyword evidence="7 11" id="KW-0963">Cytoplasm</keyword>
<sequence>MSAGRHSGTTEETTVELTGEALVARIDELVRDVPDYPTAGVVFKDITPLLADGAAFQAVVKEMAARVPGPVDLVAGMEARGFILAAPVALELGAGFLPVRKAGKLPGPTARRDYELEYGAATVELHPFTVPKGARVLVVDDVLATGGTAAATVELLEECGAEVVGLSFLMDLTFLPGRSRLAGRPVDALLEVG</sequence>
<feature type="domain" description="Phosphoribosyltransferase" evidence="12">
    <location>
        <begin position="62"/>
        <end position="171"/>
    </location>
</feature>
<dbReference type="SUPFAM" id="SSF53271">
    <property type="entry name" value="PRTase-like"/>
    <property type="match status" value="1"/>
</dbReference>
<evidence type="ECO:0000256" key="9">
    <source>
        <dbReference type="ARBA" id="ARBA00022679"/>
    </source>
</evidence>
<dbReference type="HAMAP" id="MF_00004">
    <property type="entry name" value="Aden_phosphoribosyltr"/>
    <property type="match status" value="1"/>
</dbReference>
<dbReference type="EMBL" id="RFFI01000014">
    <property type="protein sequence ID" value="RMI13518.1"/>
    <property type="molecule type" value="Genomic_DNA"/>
</dbReference>
<dbReference type="FunFam" id="3.40.50.2020:FF:000021">
    <property type="entry name" value="Adenine phosphoribosyltransferase"/>
    <property type="match status" value="1"/>
</dbReference>
<evidence type="ECO:0000256" key="4">
    <source>
        <dbReference type="ARBA" id="ARBA00004659"/>
    </source>
</evidence>
<comment type="similarity">
    <text evidence="5 11">Belongs to the purine/pyrimidine phosphoribosyltransferase family.</text>
</comment>
<dbReference type="NCBIfam" id="NF002634">
    <property type="entry name" value="PRK02304.1-3"/>
    <property type="match status" value="1"/>
</dbReference>